<sequence>MDVIHTLTEDTVTMKLPARTIEGTRQSDNSPTRWTAFSCSTFPGPRQHQYGKSPVQESSLRENKESSPLEVTVLKHVAYRTTKS</sequence>
<reference evidence="2" key="1">
    <citation type="submission" date="2018-02" db="EMBL/GenBank/DDBJ databases">
        <title>Rhizophora mucronata_Transcriptome.</title>
        <authorList>
            <person name="Meera S.P."/>
            <person name="Sreeshan A."/>
            <person name="Augustine A."/>
        </authorList>
    </citation>
    <scope>NUCLEOTIDE SEQUENCE</scope>
    <source>
        <tissue evidence="2">Leaf</tissue>
    </source>
</reference>
<proteinExistence type="predicted"/>
<evidence type="ECO:0000256" key="1">
    <source>
        <dbReference type="SAM" id="MobiDB-lite"/>
    </source>
</evidence>
<organism evidence="2">
    <name type="scientific">Rhizophora mucronata</name>
    <name type="common">Asiatic mangrove</name>
    <dbReference type="NCBI Taxonomy" id="61149"/>
    <lineage>
        <taxon>Eukaryota</taxon>
        <taxon>Viridiplantae</taxon>
        <taxon>Streptophyta</taxon>
        <taxon>Embryophyta</taxon>
        <taxon>Tracheophyta</taxon>
        <taxon>Spermatophyta</taxon>
        <taxon>Magnoliopsida</taxon>
        <taxon>eudicotyledons</taxon>
        <taxon>Gunneridae</taxon>
        <taxon>Pentapetalae</taxon>
        <taxon>rosids</taxon>
        <taxon>fabids</taxon>
        <taxon>Malpighiales</taxon>
        <taxon>Rhizophoraceae</taxon>
        <taxon>Rhizophora</taxon>
    </lineage>
</organism>
<name>A0A2P2LYB6_RHIMU</name>
<dbReference type="AlphaFoldDB" id="A0A2P2LYB6"/>
<protein>
    <submittedName>
        <fullName evidence="2">Uncharacterized protein</fullName>
    </submittedName>
</protein>
<accession>A0A2P2LYB6</accession>
<feature type="region of interest" description="Disordered" evidence="1">
    <location>
        <begin position="41"/>
        <end position="67"/>
    </location>
</feature>
<evidence type="ECO:0000313" key="2">
    <source>
        <dbReference type="EMBL" id="MBX22964.1"/>
    </source>
</evidence>
<dbReference type="EMBL" id="GGEC01042480">
    <property type="protein sequence ID" value="MBX22964.1"/>
    <property type="molecule type" value="Transcribed_RNA"/>
</dbReference>